<feature type="domain" description="Reverse transcriptase Ty1/copia-type" evidence="1">
    <location>
        <begin position="11"/>
        <end position="209"/>
    </location>
</feature>
<dbReference type="EMBL" id="JAJFAZ020000005">
    <property type="protein sequence ID" value="KAI5328553.1"/>
    <property type="molecule type" value="Genomic_DNA"/>
</dbReference>
<dbReference type="Proteomes" id="UP001054821">
    <property type="component" value="Chromosome 5"/>
</dbReference>
<protein>
    <recommendedName>
        <fullName evidence="1">Reverse transcriptase Ty1/copia-type domain-containing protein</fullName>
    </recommendedName>
</protein>
<evidence type="ECO:0000259" key="1">
    <source>
        <dbReference type="Pfam" id="PF07727"/>
    </source>
</evidence>
<accession>A0AAD4Z1L8</accession>
<dbReference type="Pfam" id="PF07727">
    <property type="entry name" value="RVT_2"/>
    <property type="match status" value="1"/>
</dbReference>
<evidence type="ECO:0000313" key="3">
    <source>
        <dbReference type="Proteomes" id="UP001054821"/>
    </source>
</evidence>
<dbReference type="CDD" id="cd09272">
    <property type="entry name" value="RNase_HI_RT_Ty1"/>
    <property type="match status" value="1"/>
</dbReference>
<dbReference type="PANTHER" id="PTHR11439">
    <property type="entry name" value="GAG-POL-RELATED RETROTRANSPOSON"/>
    <property type="match status" value="1"/>
</dbReference>
<dbReference type="InterPro" id="IPR013103">
    <property type="entry name" value="RVT_2"/>
</dbReference>
<organism evidence="2 3">
    <name type="scientific">Prunus dulcis</name>
    <name type="common">Almond</name>
    <name type="synonym">Amygdalus dulcis</name>
    <dbReference type="NCBI Taxonomy" id="3755"/>
    <lineage>
        <taxon>Eukaryota</taxon>
        <taxon>Viridiplantae</taxon>
        <taxon>Streptophyta</taxon>
        <taxon>Embryophyta</taxon>
        <taxon>Tracheophyta</taxon>
        <taxon>Spermatophyta</taxon>
        <taxon>Magnoliopsida</taxon>
        <taxon>eudicotyledons</taxon>
        <taxon>Gunneridae</taxon>
        <taxon>Pentapetalae</taxon>
        <taxon>rosids</taxon>
        <taxon>fabids</taxon>
        <taxon>Rosales</taxon>
        <taxon>Rosaceae</taxon>
        <taxon>Amygdaloideae</taxon>
        <taxon>Amygdaleae</taxon>
        <taxon>Prunus</taxon>
    </lineage>
</organism>
<comment type="caution">
    <text evidence="2">The sequence shown here is derived from an EMBL/GenBank/DDBJ whole genome shotgun (WGS) entry which is preliminary data.</text>
</comment>
<dbReference type="PANTHER" id="PTHR11439:SF467">
    <property type="entry name" value="INTEGRASE CATALYTIC DOMAIN-CONTAINING PROTEIN"/>
    <property type="match status" value="1"/>
</dbReference>
<dbReference type="SUPFAM" id="SSF56672">
    <property type="entry name" value="DNA/RNA polymerases"/>
    <property type="match status" value="1"/>
</dbReference>
<name>A0AAD4Z1L8_PRUDU</name>
<dbReference type="InterPro" id="IPR043502">
    <property type="entry name" value="DNA/RNA_pol_sf"/>
</dbReference>
<dbReference type="AlphaFoldDB" id="A0AAD4Z1L8"/>
<evidence type="ECO:0000313" key="2">
    <source>
        <dbReference type="EMBL" id="KAI5328553.1"/>
    </source>
</evidence>
<proteinExistence type="predicted"/>
<sequence length="388" mass="44588">MNIEIEALQKNNTWEIVDLPKGTKPVRCIWVFTIKYNADGTVEKFKARLVAKGFTQTYEVDYHDTFAPMDKMNTVRVLLSLAVNLDWTLRQFDVKNAFLHGELEEEVYISLPPGYRVTGETRNVCKLKKALYGLKQSPWVWFGRFTTAMKKFGYQEANIDHTLFIKHRVGKVTLLIIYVDDIIVTGDDTVEIEELQKRLASEFEMKDLDTDTHIVENHKLGVYVDHVPTNKERYQRLVGRLIYLSLTRPDIAYAVRVASQFRHSHSEDHMAAVMHILSYLKSAHGRCLLFKKNGHLDLEGYTDADYAGNVTDKRSTSGYFTFVGGNLVTWRSKKQTVVFQSSAESEYRGIAQGVCEILWLRWLLAEIGIRSNAATKLHYDNQSAFEIA</sequence>
<gene>
    <name evidence="2" type="ORF">L3X38_027950</name>
</gene>
<reference evidence="2 3" key="1">
    <citation type="journal article" date="2022" name="G3 (Bethesda)">
        <title>Whole-genome sequence and methylome profiling of the almond [Prunus dulcis (Mill.) D.A. Webb] cultivar 'Nonpareil'.</title>
        <authorList>
            <person name="D'Amico-Willman K.M."/>
            <person name="Ouma W.Z."/>
            <person name="Meulia T."/>
            <person name="Sideli G.M."/>
            <person name="Gradziel T.M."/>
            <person name="Fresnedo-Ramirez J."/>
        </authorList>
    </citation>
    <scope>NUCLEOTIDE SEQUENCE [LARGE SCALE GENOMIC DNA]</scope>
    <source>
        <strain evidence="2">Clone GOH B32 T37-40</strain>
    </source>
</reference>
<keyword evidence="3" id="KW-1185">Reference proteome</keyword>